<dbReference type="PANTHER" id="PTHR43591:SF24">
    <property type="entry name" value="2-METHOXY-6-POLYPRENYL-1,4-BENZOQUINOL METHYLASE, MITOCHONDRIAL"/>
    <property type="match status" value="1"/>
</dbReference>
<reference evidence="2 3" key="1">
    <citation type="submission" date="2021-03" db="EMBL/GenBank/DDBJ databases">
        <title>Sequencing the genomes of 1000 actinobacteria strains.</title>
        <authorList>
            <person name="Klenk H.-P."/>
        </authorList>
    </citation>
    <scope>NUCLEOTIDE SEQUENCE [LARGE SCALE GENOMIC DNA]</scope>
    <source>
        <strain evidence="2 3">DSM 15454</strain>
    </source>
</reference>
<accession>A0ABS4WFY3</accession>
<dbReference type="EMBL" id="JAGIOE010000001">
    <property type="protein sequence ID" value="MBP2375120.1"/>
    <property type="molecule type" value="Genomic_DNA"/>
</dbReference>
<keyword evidence="3" id="KW-1185">Reference proteome</keyword>
<name>A0ABS4WFY3_9MICC</name>
<sequence length="264" mass="27920">MSASEMFQLEVSAAEAYEANFVPAVFAEWAQELVVDAGISPGERVLDVACGTGIVARKVADTTAAEITGVDINPAMLEVARRVRPELSWGQADAGALPFPDRAFDKVLCQMALMFFPDPTAALREMARVTADGGSLAVVVPGRLEEQPVYGPFVELASRHADADAMSLLGAYFSCGDLERLRQLFESAGLAVTGTRTHVGTANNASAEQFVVVEVESTPLADRLDEEQYASLRFGAARVLAPFTASDGSVAAPLQGHIVIACKA</sequence>
<keyword evidence="2" id="KW-0830">Ubiquinone</keyword>
<dbReference type="SUPFAM" id="SSF53335">
    <property type="entry name" value="S-adenosyl-L-methionine-dependent methyltransferases"/>
    <property type="match status" value="1"/>
</dbReference>
<dbReference type="CDD" id="cd02440">
    <property type="entry name" value="AdoMet_MTases"/>
    <property type="match status" value="1"/>
</dbReference>
<dbReference type="Pfam" id="PF08241">
    <property type="entry name" value="Methyltransf_11"/>
    <property type="match status" value="1"/>
</dbReference>
<comment type="caution">
    <text evidence="2">The sequence shown here is derived from an EMBL/GenBank/DDBJ whole genome shotgun (WGS) entry which is preliminary data.</text>
</comment>
<organism evidence="2 3">
    <name type="scientific">Paeniglutamicibacter psychrophenolicus</name>
    <dbReference type="NCBI Taxonomy" id="257454"/>
    <lineage>
        <taxon>Bacteria</taxon>
        <taxon>Bacillati</taxon>
        <taxon>Actinomycetota</taxon>
        <taxon>Actinomycetes</taxon>
        <taxon>Micrococcales</taxon>
        <taxon>Micrococcaceae</taxon>
        <taxon>Paeniglutamicibacter</taxon>
    </lineage>
</organism>
<proteinExistence type="predicted"/>
<evidence type="ECO:0000259" key="1">
    <source>
        <dbReference type="Pfam" id="PF08241"/>
    </source>
</evidence>
<evidence type="ECO:0000313" key="2">
    <source>
        <dbReference type="EMBL" id="MBP2375120.1"/>
    </source>
</evidence>
<dbReference type="InterPro" id="IPR029063">
    <property type="entry name" value="SAM-dependent_MTases_sf"/>
</dbReference>
<feature type="domain" description="Methyltransferase type 11" evidence="1">
    <location>
        <begin position="46"/>
        <end position="137"/>
    </location>
</feature>
<dbReference type="Proteomes" id="UP000766570">
    <property type="component" value="Unassembled WGS sequence"/>
</dbReference>
<dbReference type="RefSeq" id="WP_245348146.1">
    <property type="nucleotide sequence ID" value="NZ_JAGIOE010000001.1"/>
</dbReference>
<evidence type="ECO:0000313" key="3">
    <source>
        <dbReference type="Proteomes" id="UP000766570"/>
    </source>
</evidence>
<dbReference type="PANTHER" id="PTHR43591">
    <property type="entry name" value="METHYLTRANSFERASE"/>
    <property type="match status" value="1"/>
</dbReference>
<gene>
    <name evidence="2" type="ORF">JOF46_003032</name>
</gene>
<dbReference type="InterPro" id="IPR013216">
    <property type="entry name" value="Methyltransf_11"/>
</dbReference>
<protein>
    <submittedName>
        <fullName evidence="2">Ubiquinone/menaquinone biosynthesis C-methylase UbiE</fullName>
    </submittedName>
</protein>
<dbReference type="Gene3D" id="3.40.50.150">
    <property type="entry name" value="Vaccinia Virus protein VP39"/>
    <property type="match status" value="1"/>
</dbReference>